<keyword evidence="3" id="KW-0963">Cytoplasm</keyword>
<proteinExistence type="inferred from homology"/>
<dbReference type="Pfam" id="PF03250">
    <property type="entry name" value="Tropomodulin"/>
    <property type="match status" value="1"/>
</dbReference>
<evidence type="ECO:0000256" key="1">
    <source>
        <dbReference type="ARBA" id="ARBA00004245"/>
    </source>
</evidence>
<evidence type="ECO:0000256" key="8">
    <source>
        <dbReference type="SAM" id="MobiDB-lite"/>
    </source>
</evidence>
<evidence type="ECO:0000256" key="4">
    <source>
        <dbReference type="ARBA" id="ARBA00023054"/>
    </source>
</evidence>
<dbReference type="PANTHER" id="PTHR10901:SF5">
    <property type="entry name" value="LEIOMODIN-1"/>
    <property type="match status" value="1"/>
</dbReference>
<feature type="region of interest" description="Disordered" evidence="8">
    <location>
        <begin position="39"/>
        <end position="352"/>
    </location>
</feature>
<gene>
    <name evidence="9" type="primary">LOC107669603</name>
</gene>
<dbReference type="InterPro" id="IPR032675">
    <property type="entry name" value="LRR_dom_sf"/>
</dbReference>
<evidence type="ECO:0000313" key="10">
    <source>
        <dbReference type="Proteomes" id="UP000472260"/>
    </source>
</evidence>
<feature type="compositionally biased region" description="Basic and acidic residues" evidence="8">
    <location>
        <begin position="184"/>
        <end position="207"/>
    </location>
</feature>
<dbReference type="SUPFAM" id="SSF52047">
    <property type="entry name" value="RNI-like"/>
    <property type="match status" value="1"/>
</dbReference>
<feature type="compositionally biased region" description="Basic and acidic residues" evidence="8">
    <location>
        <begin position="511"/>
        <end position="541"/>
    </location>
</feature>
<feature type="compositionally biased region" description="Basic and acidic residues" evidence="8">
    <location>
        <begin position="116"/>
        <end position="174"/>
    </location>
</feature>
<dbReference type="AlphaFoldDB" id="A0A671LMM5"/>
<dbReference type="PANTHER" id="PTHR10901">
    <property type="entry name" value="TROPOMODULIN"/>
    <property type="match status" value="1"/>
</dbReference>
<dbReference type="GO" id="GO:0030239">
    <property type="term" value="P:myofibril assembly"/>
    <property type="evidence" value="ECO:0007669"/>
    <property type="project" value="TreeGrafter"/>
</dbReference>
<feature type="compositionally biased region" description="Basic and acidic residues" evidence="8">
    <location>
        <begin position="216"/>
        <end position="311"/>
    </location>
</feature>
<dbReference type="InterPro" id="IPR004934">
    <property type="entry name" value="TMOD"/>
</dbReference>
<accession>A0A671LMM5</accession>
<comment type="similarity">
    <text evidence="2">Belongs to the tropomodulin family.</text>
</comment>
<sequence>MSRPKVSESQGSDESDTELLLETLSPEEVEELERELVYIDPDPKVPVGLRQRNQTDKLPSRGYDREAMLDYCERETKKLIRRELSAEGGDGRRRDRLRRMRSREFSRSQSGDPPDTESRNADPEKARKREDDSKNVSDEDEKGKEKKREEKRERERTDNKTESGNKLSRKERGSSKTLDLISKLQEKKDDKKESGRKEEKKVSENSKIRGFVSKLQDTEDLKVKDNKADVKKQYESRNKTIEEPKNNRAEGRVNLKDVETEEKKSRSRNIEERSRRRERLEEDEKHHSQTDTTRAQKESEKEEVKESENNEVKISTISSHKTSLNSYGMDDRSVTTEEDETFSEDVDSDTGSSMFDDLLEQVRSDDPELTELNVNNSDAIKTDTLKQFAEGLRSNTHIKTFCFANTRADDHVAFALAGTLRDNSTLTSINLDSNHLTGKGILTIINSLQHNSTLMELRFHNQRHICGGKTEMEIAKVLRDNSSLLKLGYHFELAGPRMTMTNILSRNMDRKRQQRLEAQKLSRQETKSRPREDKSSPEKNKPTTSSINTQKKDSKFAALSKFTSAQETPKAPPTKSPSRPLPSEVTGKKEGATGSRQAPPPPPPGPALDVQALRRSLTPISQRKPDGSAAVRQTDGSSRDQLLDSIRNCSMNALKKVTRTSHVIDYYTCQYMTKHLNITISIRKCEGFFLQHCIPKIF</sequence>
<keyword evidence="4" id="KW-0175">Coiled coil</keyword>
<feature type="compositionally biased region" description="Basic and acidic residues" evidence="8">
    <location>
        <begin position="53"/>
        <end position="93"/>
    </location>
</feature>
<feature type="compositionally biased region" description="Acidic residues" evidence="8">
    <location>
        <begin position="336"/>
        <end position="348"/>
    </location>
</feature>
<comment type="subcellular location">
    <subcellularLocation>
        <location evidence="1">Cytoplasm</location>
        <location evidence="1">Cytoskeleton</location>
    </subcellularLocation>
    <subcellularLocation>
        <location evidence="6">Cytoplasm</location>
        <location evidence="6">Myofibril</location>
        <location evidence="6">Sarcomere</location>
        <location evidence="6">M line</location>
    </subcellularLocation>
</comment>
<keyword evidence="10" id="KW-1185">Reference proteome</keyword>
<dbReference type="GO" id="GO:0007015">
    <property type="term" value="P:actin filament organization"/>
    <property type="evidence" value="ECO:0007669"/>
    <property type="project" value="TreeGrafter"/>
</dbReference>
<dbReference type="GO" id="GO:0031430">
    <property type="term" value="C:M band"/>
    <property type="evidence" value="ECO:0007669"/>
    <property type="project" value="UniProtKB-SubCell"/>
</dbReference>
<evidence type="ECO:0000256" key="6">
    <source>
        <dbReference type="ARBA" id="ARBA00037833"/>
    </source>
</evidence>
<evidence type="ECO:0000256" key="5">
    <source>
        <dbReference type="ARBA" id="ARBA00023212"/>
    </source>
</evidence>
<dbReference type="Proteomes" id="UP000472260">
    <property type="component" value="Unassembled WGS sequence"/>
</dbReference>
<evidence type="ECO:0000256" key="2">
    <source>
        <dbReference type="ARBA" id="ARBA00009345"/>
    </source>
</evidence>
<dbReference type="GO" id="GO:0005865">
    <property type="term" value="C:striated muscle thin filament"/>
    <property type="evidence" value="ECO:0007669"/>
    <property type="project" value="TreeGrafter"/>
</dbReference>
<reference evidence="9" key="2">
    <citation type="submission" date="2025-09" db="UniProtKB">
        <authorList>
            <consortium name="Ensembl"/>
        </authorList>
    </citation>
    <scope>IDENTIFICATION</scope>
</reference>
<dbReference type="GO" id="GO:0005523">
    <property type="term" value="F:tropomyosin binding"/>
    <property type="evidence" value="ECO:0007669"/>
    <property type="project" value="InterPro"/>
</dbReference>
<organism evidence="9 10">
    <name type="scientific">Sinocyclocheilus anshuiensis</name>
    <dbReference type="NCBI Taxonomy" id="1608454"/>
    <lineage>
        <taxon>Eukaryota</taxon>
        <taxon>Metazoa</taxon>
        <taxon>Chordata</taxon>
        <taxon>Craniata</taxon>
        <taxon>Vertebrata</taxon>
        <taxon>Euteleostomi</taxon>
        <taxon>Actinopterygii</taxon>
        <taxon>Neopterygii</taxon>
        <taxon>Teleostei</taxon>
        <taxon>Ostariophysi</taxon>
        <taxon>Cypriniformes</taxon>
        <taxon>Cyprinidae</taxon>
        <taxon>Cyprininae</taxon>
        <taxon>Sinocyclocheilus</taxon>
    </lineage>
</organism>
<protein>
    <recommendedName>
        <fullName evidence="7">Leiomodin-3</fullName>
    </recommendedName>
</protein>
<name>A0A671LMM5_9TELE</name>
<reference evidence="9" key="1">
    <citation type="submission" date="2025-08" db="UniProtKB">
        <authorList>
            <consortium name="Ensembl"/>
        </authorList>
    </citation>
    <scope>IDENTIFICATION</scope>
</reference>
<feature type="compositionally biased region" description="Polar residues" evidence="8">
    <location>
        <begin position="315"/>
        <end position="326"/>
    </location>
</feature>
<dbReference type="Ensembl" id="ENSSANT00000022906.1">
    <property type="protein sequence ID" value="ENSSANP00000021489.1"/>
    <property type="gene ID" value="ENSSANG00000011141.1"/>
</dbReference>
<evidence type="ECO:0000256" key="3">
    <source>
        <dbReference type="ARBA" id="ARBA00022490"/>
    </source>
</evidence>
<evidence type="ECO:0000313" key="9">
    <source>
        <dbReference type="Ensembl" id="ENSSANP00000021489.1"/>
    </source>
</evidence>
<evidence type="ECO:0000256" key="7">
    <source>
        <dbReference type="ARBA" id="ARBA00070923"/>
    </source>
</evidence>
<feature type="region of interest" description="Disordered" evidence="8">
    <location>
        <begin position="511"/>
        <end position="638"/>
    </location>
</feature>
<dbReference type="GO" id="GO:0051694">
    <property type="term" value="P:pointed-end actin filament capping"/>
    <property type="evidence" value="ECO:0007669"/>
    <property type="project" value="InterPro"/>
</dbReference>
<dbReference type="FunFam" id="3.80.10.10:FF:000078">
    <property type="entry name" value="Leiomodin 3"/>
    <property type="match status" value="1"/>
</dbReference>
<keyword evidence="5" id="KW-0206">Cytoskeleton</keyword>
<dbReference type="Gene3D" id="3.80.10.10">
    <property type="entry name" value="Ribonuclease Inhibitor"/>
    <property type="match status" value="1"/>
</dbReference>
<dbReference type="GO" id="GO:0006936">
    <property type="term" value="P:muscle contraction"/>
    <property type="evidence" value="ECO:0007669"/>
    <property type="project" value="TreeGrafter"/>
</dbReference>